<dbReference type="RefSeq" id="XP_031576586.1">
    <property type="nucleotide sequence ID" value="XM_031724382.1"/>
</dbReference>
<evidence type="ECO:0000313" key="2">
    <source>
        <dbReference type="EMBL" id="OAT05181.1"/>
    </source>
</evidence>
<sequence>MTFPRPTSAQEKKKKKKQTSPFPLFPISPTSRFFQQFPTCADSPFPFLGDKNTILNQKKKNTRVLHFRRRQWCEAIRHYSPAYAGCGLGGGGGGGGGRLGVEKSHLLLLGWVGSSLCRGCNLSLAAGSELT</sequence>
<dbReference type="KEGG" id="bgh:BDBG_16430"/>
<gene>
    <name evidence="2" type="ORF">BDBG_16430</name>
</gene>
<evidence type="ECO:0000313" key="3">
    <source>
        <dbReference type="Proteomes" id="UP000002038"/>
    </source>
</evidence>
<dbReference type="EMBL" id="GG657449">
    <property type="protein sequence ID" value="OAT05181.1"/>
    <property type="molecule type" value="Genomic_DNA"/>
</dbReference>
<feature type="region of interest" description="Disordered" evidence="1">
    <location>
        <begin position="1"/>
        <end position="24"/>
    </location>
</feature>
<dbReference type="Proteomes" id="UP000002038">
    <property type="component" value="Unassembled WGS sequence"/>
</dbReference>
<dbReference type="GeneID" id="42528554"/>
<dbReference type="VEuPathDB" id="FungiDB:BDBG_16430"/>
<dbReference type="AlphaFoldDB" id="A0A179UDQ2"/>
<protein>
    <submittedName>
        <fullName evidence="2">Uncharacterized protein</fullName>
    </submittedName>
</protein>
<organism evidence="2 3">
    <name type="scientific">Blastomyces gilchristii (strain SLH14081)</name>
    <name type="common">Blastomyces dermatitidis</name>
    <dbReference type="NCBI Taxonomy" id="559298"/>
    <lineage>
        <taxon>Eukaryota</taxon>
        <taxon>Fungi</taxon>
        <taxon>Dikarya</taxon>
        <taxon>Ascomycota</taxon>
        <taxon>Pezizomycotina</taxon>
        <taxon>Eurotiomycetes</taxon>
        <taxon>Eurotiomycetidae</taxon>
        <taxon>Onygenales</taxon>
        <taxon>Ajellomycetaceae</taxon>
        <taxon>Blastomyces</taxon>
    </lineage>
</organism>
<reference evidence="3" key="1">
    <citation type="journal article" date="2015" name="PLoS Genet.">
        <title>The dynamic genome and transcriptome of the human fungal pathogen Blastomyces and close relative Emmonsia.</title>
        <authorList>
            <person name="Munoz J.F."/>
            <person name="Gauthier G.M."/>
            <person name="Desjardins C.A."/>
            <person name="Gallo J.E."/>
            <person name="Holder J."/>
            <person name="Sullivan T.D."/>
            <person name="Marty A.J."/>
            <person name="Carmen J.C."/>
            <person name="Chen Z."/>
            <person name="Ding L."/>
            <person name="Gujja S."/>
            <person name="Magrini V."/>
            <person name="Misas E."/>
            <person name="Mitreva M."/>
            <person name="Priest M."/>
            <person name="Saif S."/>
            <person name="Whiston E.A."/>
            <person name="Young S."/>
            <person name="Zeng Q."/>
            <person name="Goldman W.E."/>
            <person name="Mardis E.R."/>
            <person name="Taylor J.W."/>
            <person name="McEwen J.G."/>
            <person name="Clay O.K."/>
            <person name="Klein B.S."/>
            <person name="Cuomo C.A."/>
        </authorList>
    </citation>
    <scope>NUCLEOTIDE SEQUENCE [LARGE SCALE GENOMIC DNA]</scope>
    <source>
        <strain evidence="3">SLH14081</strain>
    </source>
</reference>
<keyword evidence="3" id="KW-1185">Reference proteome</keyword>
<name>A0A179UDQ2_BLAGS</name>
<accession>A0A179UDQ2</accession>
<evidence type="ECO:0000256" key="1">
    <source>
        <dbReference type="SAM" id="MobiDB-lite"/>
    </source>
</evidence>
<proteinExistence type="predicted"/>